<dbReference type="PANTHER" id="PTHR31194">
    <property type="entry name" value="SHN SHINE , DNA BINDING / TRANSCRIPTION FACTOR"/>
    <property type="match status" value="1"/>
</dbReference>
<reference evidence="9" key="1">
    <citation type="submission" date="2016-06" db="EMBL/GenBank/DDBJ databases">
        <title>Parallel loss of symbiosis genes in relatives of nitrogen-fixing non-legume Parasponia.</title>
        <authorList>
            <person name="Van Velzen R."/>
            <person name="Holmer R."/>
            <person name="Bu F."/>
            <person name="Rutten L."/>
            <person name="Van Zeijl A."/>
            <person name="Liu W."/>
            <person name="Santuari L."/>
            <person name="Cao Q."/>
            <person name="Sharma T."/>
            <person name="Shen D."/>
            <person name="Roswanjaya Y."/>
            <person name="Wardhani T."/>
            <person name="Kalhor M.S."/>
            <person name="Jansen J."/>
            <person name="Van den Hoogen J."/>
            <person name="Gungor B."/>
            <person name="Hartog M."/>
            <person name="Hontelez J."/>
            <person name="Verver J."/>
            <person name="Yang W.-C."/>
            <person name="Schijlen E."/>
            <person name="Repin R."/>
            <person name="Schilthuizen M."/>
            <person name="Schranz E."/>
            <person name="Heidstra R."/>
            <person name="Miyata K."/>
            <person name="Fedorova E."/>
            <person name="Kohlen W."/>
            <person name="Bisseling T."/>
            <person name="Smit S."/>
            <person name="Geurts R."/>
        </authorList>
    </citation>
    <scope>NUCLEOTIDE SEQUENCE [LARGE SCALE GENOMIC DNA]</scope>
    <source>
        <strain evidence="9">cv. WU1-14</strain>
    </source>
</reference>
<keyword evidence="4" id="KW-0804">Transcription</keyword>
<evidence type="ECO:0000256" key="5">
    <source>
        <dbReference type="ARBA" id="ARBA00023242"/>
    </source>
</evidence>
<feature type="domain" description="AP2/ERF" evidence="7">
    <location>
        <begin position="130"/>
        <end position="187"/>
    </location>
</feature>
<dbReference type="PRINTS" id="PR00367">
    <property type="entry name" value="ETHRSPELEMNT"/>
</dbReference>
<feature type="region of interest" description="Disordered" evidence="6">
    <location>
        <begin position="1"/>
        <end position="67"/>
    </location>
</feature>
<dbReference type="SMART" id="SM00380">
    <property type="entry name" value="AP2"/>
    <property type="match status" value="1"/>
</dbReference>
<dbReference type="EMBL" id="JXTB01000353">
    <property type="protein sequence ID" value="PON44314.1"/>
    <property type="molecule type" value="Genomic_DNA"/>
</dbReference>
<dbReference type="SUPFAM" id="SSF54171">
    <property type="entry name" value="DNA-binding domain"/>
    <property type="match status" value="1"/>
</dbReference>
<dbReference type="AlphaFoldDB" id="A0A2P5B6A0"/>
<dbReference type="OrthoDB" id="777519at2759"/>
<dbReference type="GO" id="GO:0003677">
    <property type="term" value="F:DNA binding"/>
    <property type="evidence" value="ECO:0007669"/>
    <property type="project" value="UniProtKB-KW"/>
</dbReference>
<evidence type="ECO:0000256" key="4">
    <source>
        <dbReference type="ARBA" id="ARBA00023163"/>
    </source>
</evidence>
<dbReference type="PANTHER" id="PTHR31194:SF218">
    <property type="entry name" value="AP2_ERF DOMAIN-CONTAINING PROTEIN"/>
    <property type="match status" value="1"/>
</dbReference>
<gene>
    <name evidence="8" type="primary">PanERF62</name>
    <name evidence="8" type="ORF">PanWU01x14_268170</name>
</gene>
<keyword evidence="5" id="KW-0539">Nucleus</keyword>
<dbReference type="CDD" id="cd00018">
    <property type="entry name" value="AP2"/>
    <property type="match status" value="1"/>
</dbReference>
<organism evidence="8 9">
    <name type="scientific">Parasponia andersonii</name>
    <name type="common">Sponia andersonii</name>
    <dbReference type="NCBI Taxonomy" id="3476"/>
    <lineage>
        <taxon>Eukaryota</taxon>
        <taxon>Viridiplantae</taxon>
        <taxon>Streptophyta</taxon>
        <taxon>Embryophyta</taxon>
        <taxon>Tracheophyta</taxon>
        <taxon>Spermatophyta</taxon>
        <taxon>Magnoliopsida</taxon>
        <taxon>eudicotyledons</taxon>
        <taxon>Gunneridae</taxon>
        <taxon>Pentapetalae</taxon>
        <taxon>rosids</taxon>
        <taxon>fabids</taxon>
        <taxon>Rosales</taxon>
        <taxon>Cannabaceae</taxon>
        <taxon>Parasponia</taxon>
    </lineage>
</organism>
<name>A0A2P5B6A0_PARAD</name>
<proteinExistence type="predicted"/>
<dbReference type="Gene3D" id="3.30.730.10">
    <property type="entry name" value="AP2/ERF domain"/>
    <property type="match status" value="1"/>
</dbReference>
<keyword evidence="9" id="KW-1185">Reference proteome</keyword>
<evidence type="ECO:0000256" key="2">
    <source>
        <dbReference type="ARBA" id="ARBA00023015"/>
    </source>
</evidence>
<comment type="subcellular location">
    <subcellularLocation>
        <location evidence="1">Nucleus</location>
    </subcellularLocation>
</comment>
<dbReference type="InterPro" id="IPR016177">
    <property type="entry name" value="DNA-bd_dom_sf"/>
</dbReference>
<evidence type="ECO:0000256" key="6">
    <source>
        <dbReference type="SAM" id="MobiDB-lite"/>
    </source>
</evidence>
<dbReference type="InterPro" id="IPR050913">
    <property type="entry name" value="AP2/ERF_ERF"/>
</dbReference>
<dbReference type="InterPro" id="IPR001471">
    <property type="entry name" value="AP2/ERF_dom"/>
</dbReference>
<dbReference type="GO" id="GO:0005634">
    <property type="term" value="C:nucleus"/>
    <property type="evidence" value="ECO:0007669"/>
    <property type="project" value="UniProtKB-SubCell"/>
</dbReference>
<evidence type="ECO:0000259" key="7">
    <source>
        <dbReference type="PROSITE" id="PS51032"/>
    </source>
</evidence>
<keyword evidence="3" id="KW-0238">DNA-binding</keyword>
<dbReference type="GO" id="GO:0003700">
    <property type="term" value="F:DNA-binding transcription factor activity"/>
    <property type="evidence" value="ECO:0007669"/>
    <property type="project" value="InterPro"/>
</dbReference>
<protein>
    <submittedName>
        <fullName evidence="8">AP2/ERF transcription factor</fullName>
    </submittedName>
</protein>
<accession>A0A2P5B6A0</accession>
<dbReference type="FunFam" id="3.30.730.10:FF:000001">
    <property type="entry name" value="Ethylene-responsive transcription factor 2"/>
    <property type="match status" value="1"/>
</dbReference>
<dbReference type="STRING" id="3476.A0A2P5B6A0"/>
<feature type="region of interest" description="Disordered" evidence="6">
    <location>
        <begin position="188"/>
        <end position="222"/>
    </location>
</feature>
<evidence type="ECO:0000313" key="8">
    <source>
        <dbReference type="EMBL" id="PON44314.1"/>
    </source>
</evidence>
<dbReference type="InterPro" id="IPR036955">
    <property type="entry name" value="AP2/ERF_dom_sf"/>
</dbReference>
<sequence>MNRGGPVVKFSVHRNQTKLTTKEFHPRTTASPAPEMVRPRIVRVSVTDGDATDSSSDEEDRYGNTEKPISRRRVKKFVSEITIELSTRSTRESSDAVWRSRSSRKRSSIRTKVPGATHRSLKTTATSEKKFRGVRQRPWGKWAAEIRDPLRRVRLWLGTYDTAEEAAMVYDSAAIQLRGPDALTNFATPPLHAKSSPEKKPVVSSGYYSGEESHNNQNLCSPTSVLRCPSPSNEEADSLGWKETSRDIGDTRDESCVSENFSDFSEHSSFESFILDDIFDFQSSIPDFFDDTSQRDGIFGRDFSDIFSETCWDFGFASKAFQVDDYFQDIGDLFSSDPLVAL</sequence>
<evidence type="ECO:0000256" key="3">
    <source>
        <dbReference type="ARBA" id="ARBA00023125"/>
    </source>
</evidence>
<dbReference type="Proteomes" id="UP000237105">
    <property type="component" value="Unassembled WGS sequence"/>
</dbReference>
<keyword evidence="2" id="KW-0805">Transcription regulation</keyword>
<feature type="region of interest" description="Disordered" evidence="6">
    <location>
        <begin position="92"/>
        <end position="122"/>
    </location>
</feature>
<dbReference type="Pfam" id="PF00847">
    <property type="entry name" value="AP2"/>
    <property type="match status" value="1"/>
</dbReference>
<evidence type="ECO:0000313" key="9">
    <source>
        <dbReference type="Proteomes" id="UP000237105"/>
    </source>
</evidence>
<evidence type="ECO:0000256" key="1">
    <source>
        <dbReference type="ARBA" id="ARBA00004123"/>
    </source>
</evidence>
<dbReference type="PROSITE" id="PS51032">
    <property type="entry name" value="AP2_ERF"/>
    <property type="match status" value="1"/>
</dbReference>
<comment type="caution">
    <text evidence="8">The sequence shown here is derived from an EMBL/GenBank/DDBJ whole genome shotgun (WGS) entry which is preliminary data.</text>
</comment>